<name>A0A015LDI1_RHIIW</name>
<dbReference type="AlphaFoldDB" id="A0A015LDI1"/>
<reference evidence="2 3" key="1">
    <citation type="submission" date="2014-02" db="EMBL/GenBank/DDBJ databases">
        <title>Single nucleus genome sequencing reveals high similarity among nuclei of an endomycorrhizal fungus.</title>
        <authorList>
            <person name="Lin K."/>
            <person name="Geurts R."/>
            <person name="Zhang Z."/>
            <person name="Limpens E."/>
            <person name="Saunders D.G."/>
            <person name="Mu D."/>
            <person name="Pang E."/>
            <person name="Cao H."/>
            <person name="Cha H."/>
            <person name="Lin T."/>
            <person name="Zhou Q."/>
            <person name="Shang Y."/>
            <person name="Li Y."/>
            <person name="Ivanov S."/>
            <person name="Sharma T."/>
            <person name="Velzen R.V."/>
            <person name="Ruijter N.D."/>
            <person name="Aanen D.K."/>
            <person name="Win J."/>
            <person name="Kamoun S."/>
            <person name="Bisseling T."/>
            <person name="Huang S."/>
        </authorList>
    </citation>
    <scope>NUCLEOTIDE SEQUENCE [LARGE SCALE GENOMIC DNA]</scope>
    <source>
        <strain evidence="3">DAOM197198w</strain>
    </source>
</reference>
<dbReference type="OrthoDB" id="448954at2759"/>
<comment type="caution">
    <text evidence="2">The sequence shown here is derived from an EMBL/GenBank/DDBJ whole genome shotgun (WGS) entry which is preliminary data.</text>
</comment>
<protein>
    <submittedName>
        <fullName evidence="2">Uncharacterized protein</fullName>
    </submittedName>
</protein>
<evidence type="ECO:0000256" key="1">
    <source>
        <dbReference type="SAM" id="MobiDB-lite"/>
    </source>
</evidence>
<sequence>MDKERKSLESGENEKKMSTEKDDNQHDDEQKVDIRDFSGQETQTDKLFDFISQVAENLKKQKDGVIESDNDAREKPIQIYLMDENGQLAVVDGKTNNEKNEPSYTDYKSVLESLLAQNIKFHSNKPIKKKKSDNYQSHQAKLSLIYEMDYEDEKSVNLDNSKDDKKKEKNN</sequence>
<dbReference type="Proteomes" id="UP000022910">
    <property type="component" value="Unassembled WGS sequence"/>
</dbReference>
<dbReference type="HOGENOM" id="CLU_1563717_0_0_1"/>
<evidence type="ECO:0000313" key="3">
    <source>
        <dbReference type="Proteomes" id="UP000022910"/>
    </source>
</evidence>
<organism evidence="2 3">
    <name type="scientific">Rhizophagus irregularis (strain DAOM 197198w)</name>
    <name type="common">Glomus intraradices</name>
    <dbReference type="NCBI Taxonomy" id="1432141"/>
    <lineage>
        <taxon>Eukaryota</taxon>
        <taxon>Fungi</taxon>
        <taxon>Fungi incertae sedis</taxon>
        <taxon>Mucoromycota</taxon>
        <taxon>Glomeromycotina</taxon>
        <taxon>Glomeromycetes</taxon>
        <taxon>Glomerales</taxon>
        <taxon>Glomeraceae</taxon>
        <taxon>Rhizophagus</taxon>
    </lineage>
</organism>
<dbReference type="STRING" id="1432141.A0A015LDI1"/>
<keyword evidence="3" id="KW-1185">Reference proteome</keyword>
<accession>A0A015LDI1</accession>
<feature type="region of interest" description="Disordered" evidence="1">
    <location>
        <begin position="1"/>
        <end position="38"/>
    </location>
</feature>
<evidence type="ECO:0000313" key="2">
    <source>
        <dbReference type="EMBL" id="EXX77769.1"/>
    </source>
</evidence>
<proteinExistence type="predicted"/>
<dbReference type="EMBL" id="JEMT01010120">
    <property type="protein sequence ID" value="EXX77769.1"/>
    <property type="molecule type" value="Genomic_DNA"/>
</dbReference>
<gene>
    <name evidence="2" type="ORF">RirG_020840</name>
</gene>